<organism evidence="1 2">
    <name type="scientific">Boeremia exigua</name>
    <dbReference type="NCBI Taxonomy" id="749465"/>
    <lineage>
        <taxon>Eukaryota</taxon>
        <taxon>Fungi</taxon>
        <taxon>Dikarya</taxon>
        <taxon>Ascomycota</taxon>
        <taxon>Pezizomycotina</taxon>
        <taxon>Dothideomycetes</taxon>
        <taxon>Pleosporomycetidae</taxon>
        <taxon>Pleosporales</taxon>
        <taxon>Pleosporineae</taxon>
        <taxon>Didymellaceae</taxon>
        <taxon>Boeremia</taxon>
    </lineage>
</organism>
<dbReference type="EMBL" id="JAPHNI010000755">
    <property type="protein sequence ID" value="KAJ8108386.1"/>
    <property type="molecule type" value="Genomic_DNA"/>
</dbReference>
<dbReference type="Proteomes" id="UP001153331">
    <property type="component" value="Unassembled WGS sequence"/>
</dbReference>
<name>A0ACC2HZJ2_9PLEO</name>
<gene>
    <name evidence="1" type="ORF">OPT61_g8206</name>
</gene>
<accession>A0ACC2HZJ2</accession>
<keyword evidence="2" id="KW-1185">Reference proteome</keyword>
<sequence length="182" mass="19779">MSRLGQGTAQRSSRPDLRINHFGTFQMCTCQDTFGIADRVGYDSAPAAFLAARSQRGVYEVYSALFFDDLIVKVKRVVVHNDLEAGVDDKKEAGGDVPMKPAPVQLQSFTATPLLSSGSKTANGRRRVESAGKIVGPLKAAPHHHVFLAVTLQRSWSPVEKKEALPGMPPDLTYLRVSDGRA</sequence>
<comment type="caution">
    <text evidence="1">The sequence shown here is derived from an EMBL/GenBank/DDBJ whole genome shotgun (WGS) entry which is preliminary data.</text>
</comment>
<protein>
    <submittedName>
        <fullName evidence="1">Uncharacterized protein</fullName>
    </submittedName>
</protein>
<reference evidence="1" key="1">
    <citation type="submission" date="2022-11" db="EMBL/GenBank/DDBJ databases">
        <title>Genome Sequence of Boeremia exigua.</title>
        <authorList>
            <person name="Buettner E."/>
        </authorList>
    </citation>
    <scope>NUCLEOTIDE SEQUENCE</scope>
    <source>
        <strain evidence="1">CU02</strain>
    </source>
</reference>
<evidence type="ECO:0000313" key="1">
    <source>
        <dbReference type="EMBL" id="KAJ8108386.1"/>
    </source>
</evidence>
<evidence type="ECO:0000313" key="2">
    <source>
        <dbReference type="Proteomes" id="UP001153331"/>
    </source>
</evidence>
<proteinExistence type="predicted"/>